<dbReference type="InterPro" id="IPR036179">
    <property type="entry name" value="Ig-like_dom_sf"/>
</dbReference>
<protein>
    <submittedName>
        <fullName evidence="4">Putative tyrosine-protein kinase</fullName>
    </submittedName>
</protein>
<dbReference type="Gene3D" id="2.60.40.10">
    <property type="entry name" value="Immunoglobulins"/>
    <property type="match status" value="1"/>
</dbReference>
<comment type="caution">
    <text evidence="4">The sequence shown here is derived from an EMBL/GenBank/DDBJ whole genome shotgun (WGS) entry which is preliminary data.</text>
</comment>
<keyword evidence="1" id="KW-0245">EGF-like domain</keyword>
<evidence type="ECO:0000313" key="5">
    <source>
        <dbReference type="Proteomes" id="UP000230750"/>
    </source>
</evidence>
<keyword evidence="4" id="KW-0418">Kinase</keyword>
<dbReference type="AlphaFoldDB" id="A0A2G8KFZ0"/>
<dbReference type="Proteomes" id="UP000230750">
    <property type="component" value="Unassembled WGS sequence"/>
</dbReference>
<dbReference type="PANTHER" id="PTHR26391">
    <property type="entry name" value="INACTIVE TYROSINE-PROTEIN KINASE 7"/>
    <property type="match status" value="1"/>
</dbReference>
<evidence type="ECO:0000256" key="2">
    <source>
        <dbReference type="SAM" id="Phobius"/>
    </source>
</evidence>
<evidence type="ECO:0000256" key="1">
    <source>
        <dbReference type="PROSITE-ProRule" id="PRU00076"/>
    </source>
</evidence>
<sequence>SEFAYFTIVNFFPNGADQDSPYYMCSMTSNNADIPRFDYNRYATTKNVPAGRKGALAHRPLPPAMIDNETNTLNVRVKLNPSDAAGIYFCSAFSEGGRKSTATTVFLKSNAKVRPVDGMVTRTVSLGDTGVSIDVLLTTGNVGNIKWRQNDVFTDSTRDGQLSYLFHHPIKSKDAGVYECYLSGERNTGLTMIKRLIVRGCPVNRWNPPACLGICDNCYNGGICGDISGRCVCAPGFSGPNCLLGCGGNSFGRDCEMQCNDTSTSRDACRGTLFCLPDPYGCSCGPGFKSLNCTQECDTGYYGAGCLQPCRCQSGTCDRFTGRCLPSDSVNSTACHDGWIGVTCQSTSSDPVNIEKPAIGHVGSTSPADTTSPHTMMFVLGVLLVMVVFLILQVGMFLVLRHHDKLLKRQSDNGRDAWNFTNKMQDEI</sequence>
<proteinExistence type="predicted"/>
<dbReference type="PANTHER" id="PTHR26391:SF18">
    <property type="entry name" value="PROTEIN KINASE RECEPTOR TIE-1, PUTATIVE-RELATED"/>
    <property type="match status" value="1"/>
</dbReference>
<keyword evidence="2" id="KW-1133">Transmembrane helix</keyword>
<dbReference type="PROSITE" id="PS00022">
    <property type="entry name" value="EGF_1"/>
    <property type="match status" value="1"/>
</dbReference>
<evidence type="ECO:0000259" key="3">
    <source>
        <dbReference type="PROSITE" id="PS50026"/>
    </source>
</evidence>
<name>A0A2G8KFZ0_STIJA</name>
<feature type="disulfide bond" evidence="1">
    <location>
        <begin position="233"/>
        <end position="242"/>
    </location>
</feature>
<dbReference type="PROSITE" id="PS50026">
    <property type="entry name" value="EGF_3"/>
    <property type="match status" value="1"/>
</dbReference>
<dbReference type="Gene3D" id="2.170.300.10">
    <property type="entry name" value="Tie2 ligand-binding domain superfamily"/>
    <property type="match status" value="1"/>
</dbReference>
<gene>
    <name evidence="4" type="ORF">BSL78_16247</name>
</gene>
<keyword evidence="1" id="KW-1015">Disulfide bond</keyword>
<dbReference type="InterPro" id="IPR000742">
    <property type="entry name" value="EGF"/>
</dbReference>
<dbReference type="InterPro" id="IPR013783">
    <property type="entry name" value="Ig-like_fold"/>
</dbReference>
<dbReference type="GO" id="GO:0016301">
    <property type="term" value="F:kinase activity"/>
    <property type="evidence" value="ECO:0007669"/>
    <property type="project" value="UniProtKB-KW"/>
</dbReference>
<keyword evidence="5" id="KW-1185">Reference proteome</keyword>
<comment type="caution">
    <text evidence="1">Lacks conserved residue(s) required for the propagation of feature annotation.</text>
</comment>
<feature type="transmembrane region" description="Helical" evidence="2">
    <location>
        <begin position="376"/>
        <end position="400"/>
    </location>
</feature>
<dbReference type="STRING" id="307972.A0A2G8KFZ0"/>
<organism evidence="4 5">
    <name type="scientific">Stichopus japonicus</name>
    <name type="common">Sea cucumber</name>
    <dbReference type="NCBI Taxonomy" id="307972"/>
    <lineage>
        <taxon>Eukaryota</taxon>
        <taxon>Metazoa</taxon>
        <taxon>Echinodermata</taxon>
        <taxon>Eleutherozoa</taxon>
        <taxon>Echinozoa</taxon>
        <taxon>Holothuroidea</taxon>
        <taxon>Aspidochirotacea</taxon>
        <taxon>Aspidochirotida</taxon>
        <taxon>Stichopodidae</taxon>
        <taxon>Apostichopus</taxon>
    </lineage>
</organism>
<keyword evidence="2" id="KW-0472">Membrane</keyword>
<accession>A0A2G8KFZ0</accession>
<keyword evidence="4" id="KW-0808">Transferase</keyword>
<dbReference type="EMBL" id="MRZV01000615">
    <property type="protein sequence ID" value="PIK46900.1"/>
    <property type="molecule type" value="Genomic_DNA"/>
</dbReference>
<dbReference type="FunFam" id="2.170.300.10:FF:000003">
    <property type="entry name" value="tyrosine-protein kinase receptor Tie-1 isoform X1"/>
    <property type="match status" value="1"/>
</dbReference>
<keyword evidence="2" id="KW-0812">Transmembrane</keyword>
<dbReference type="SUPFAM" id="SSF48726">
    <property type="entry name" value="Immunoglobulin"/>
    <property type="match status" value="1"/>
</dbReference>
<reference evidence="4 5" key="1">
    <citation type="journal article" date="2017" name="PLoS Biol.">
        <title>The sea cucumber genome provides insights into morphological evolution and visceral regeneration.</title>
        <authorList>
            <person name="Zhang X."/>
            <person name="Sun L."/>
            <person name="Yuan J."/>
            <person name="Sun Y."/>
            <person name="Gao Y."/>
            <person name="Zhang L."/>
            <person name="Li S."/>
            <person name="Dai H."/>
            <person name="Hamel J.F."/>
            <person name="Liu C."/>
            <person name="Yu Y."/>
            <person name="Liu S."/>
            <person name="Lin W."/>
            <person name="Guo K."/>
            <person name="Jin S."/>
            <person name="Xu P."/>
            <person name="Storey K.B."/>
            <person name="Huan P."/>
            <person name="Zhang T."/>
            <person name="Zhou Y."/>
            <person name="Zhang J."/>
            <person name="Lin C."/>
            <person name="Li X."/>
            <person name="Xing L."/>
            <person name="Huo D."/>
            <person name="Sun M."/>
            <person name="Wang L."/>
            <person name="Mercier A."/>
            <person name="Li F."/>
            <person name="Yang H."/>
            <person name="Xiang J."/>
        </authorList>
    </citation>
    <scope>NUCLEOTIDE SEQUENCE [LARGE SCALE GENOMIC DNA]</scope>
    <source>
        <strain evidence="4">Shaxun</strain>
        <tissue evidence="4">Muscle</tissue>
    </source>
</reference>
<feature type="domain" description="EGF-like" evidence="3">
    <location>
        <begin position="207"/>
        <end position="243"/>
    </location>
</feature>
<evidence type="ECO:0000313" key="4">
    <source>
        <dbReference type="EMBL" id="PIK46900.1"/>
    </source>
</evidence>
<dbReference type="OrthoDB" id="1668230at2759"/>
<feature type="non-terminal residue" evidence="4">
    <location>
        <position position="1"/>
    </location>
</feature>